<dbReference type="PANTHER" id="PTHR15730:SF5">
    <property type="entry name" value="SI:CH211-210B2.2-RELATED"/>
    <property type="match status" value="1"/>
</dbReference>
<accession>A4GHK6</accession>
<dbReference type="Gene3D" id="2.60.120.1250">
    <property type="entry name" value="Peptidase M60, enhancin-like domain 1"/>
    <property type="match status" value="1"/>
</dbReference>
<dbReference type="Gene3D" id="3.40.390.80">
    <property type="entry name" value="Peptidase M60, enhancin-like domain 2"/>
    <property type="match status" value="1"/>
</dbReference>
<dbReference type="InterPro" id="IPR031161">
    <property type="entry name" value="Peptidase_M60_dom"/>
</dbReference>
<dbReference type="Gene3D" id="1.10.390.30">
    <property type="entry name" value="Peptidase M60, enhancin-like domain 3"/>
    <property type="match status" value="1"/>
</dbReference>
<dbReference type="PANTHER" id="PTHR15730">
    <property type="entry name" value="EXPERIMENTAL AUTOIMMUNE PROSTATITIS ANTIGEN 2-RELATED"/>
    <property type="match status" value="1"/>
</dbReference>
<proteinExistence type="predicted"/>
<dbReference type="AlphaFoldDB" id="A4GHK6"/>
<dbReference type="SMART" id="SM01276">
    <property type="entry name" value="M60-like"/>
    <property type="match status" value="1"/>
</dbReference>
<dbReference type="InterPro" id="IPR035423">
    <property type="entry name" value="M60-like_N"/>
</dbReference>
<evidence type="ECO:0000259" key="1">
    <source>
        <dbReference type="PROSITE" id="PS51723"/>
    </source>
</evidence>
<name>A4GHK6_9BACT</name>
<reference evidence="2" key="1">
    <citation type="journal article" date="2007" name="Environ. Microbiol.">
        <title>Proteorhodopsin photosystem gene clusters exhibit co-evolutionary trends and shared ancestry among diverse marine microbial phyla.</title>
        <authorList>
            <person name="McCarren J."/>
            <person name="Delong E.F."/>
        </authorList>
    </citation>
    <scope>NUCLEOTIDE SEQUENCE</scope>
</reference>
<dbReference type="Pfam" id="PF13402">
    <property type="entry name" value="Peptidase_M60"/>
    <property type="match status" value="1"/>
</dbReference>
<dbReference type="Pfam" id="PF17291">
    <property type="entry name" value="M60-like_N"/>
    <property type="match status" value="1"/>
</dbReference>
<dbReference type="PROSITE" id="PS51723">
    <property type="entry name" value="PEPTIDASE_M60"/>
    <property type="match status" value="1"/>
</dbReference>
<dbReference type="EMBL" id="EF089397">
    <property type="protein sequence ID" value="ABL97567.1"/>
    <property type="molecule type" value="Genomic_DNA"/>
</dbReference>
<sequence length="1173" mass="134710">MQSFAGSCADGSDPVKSISADGTYFVFECSNSSSESTTVGNQEYFEIINLTSNDDKYYMELLNFSASKIKNIPADQKTLAVFIPIGAYIRTIENDAKSYGMTSDLYEVLLTQTQMDNVFKKIDDFYENLGCANYYDAGIETTKYQIKNGIWTSLKISLCGNKNLIIMIFNETLRPTNAPFTTNWRDYTLSHVTLHETYHSFQKKIIKNCHRVDMPHYVFLIEGGAEYFSTYYMLERENRLDELNNLMLEQVMRRGADSSTLVHEGEPHMKGLAAINLMIQQGWVEQSSILDGSFFSDCRGVRQFLLGSDKLKYLNDNWYKIEKHNGNYRFNASMSDDEAMAQKYRIETVSIEESYEDILLKSARIDAKQKISGFTFTQMDFHKMVKKDGVLVKSAPETEITGWYQFIPKENDWHTGIIFFEKGQLKWKNEAGVEWNLQPDINNNKLITGEDNPYQTEYEPDFMIIKSSEKSKSVPQSEEYPRHLFRLSQETVPSISNIWFQKLSTENLFDIKKDKILIESMQKNPLDVIAHPGAQFTPGLPIEGSSPVVHKFQINKIISPTDVHIHMSGDNWFSTGLFASAGQKITIKVPKDLVNAGLKIQIGSHIWGDYIFNHMDMRRFPYITYQWNLDQSEVIVNSSFGGLIYIVDPVNQQINFPKTSSWSISGAYLAPRYIHGKTALNDWKNEIRKYPAPWAEIESDKVILTVPSHAIRDLDNPDDLMEFWARAIDAAADLASISRVREFPQRYVTDPNWQWGAHAGYPIMMAGPWYPYLLNHKKIGLNYWWGTFHELGHNHQMNDWMWDGWGEVSTNLWSVYILETIAGLERKNTWDGMLLFPGKRQKRINKFIDRGRSFAILQADPELALEHLLQLQEVFGWELFMALHQSYHDKPVHKNVSDNEKIQQFVIRTSQITKTNLINFYKEWGFPIERSTIDFLANFNYPSKDLAIAQKIAEAIKSSEKSSSKKLPDNSKFSRNRYGFKCNSGFKREGNNMCTKDLAIAQKIAEAIKTSEKSKSVSQSEEYPTADYNTKLDEVCRGLINNSWNGYLDINKNEFNSKGYMFVVAGEDGRCESGIGRAKENALNECTKWQEENNIIGVCELYAEGEEVVWDGSVWDDSVKASKSASKEVSTLETNESVDYVERLKQIKALLDSGIINQDDFEKMKQKIIDTMN</sequence>
<feature type="domain" description="Peptidase M60" evidence="1">
    <location>
        <begin position="570"/>
        <end position="876"/>
    </location>
</feature>
<organism evidence="2">
    <name type="scientific">uncultured marine bacterium EB0_35D03</name>
    <dbReference type="NCBI Taxonomy" id="415435"/>
    <lineage>
        <taxon>Bacteria</taxon>
        <taxon>environmental samples</taxon>
    </lineage>
</organism>
<dbReference type="InterPro" id="IPR051244">
    <property type="entry name" value="TCAF"/>
</dbReference>
<dbReference type="InterPro" id="IPR042279">
    <property type="entry name" value="Pep_M60_3"/>
</dbReference>
<evidence type="ECO:0000313" key="2">
    <source>
        <dbReference type="EMBL" id="ABL97567.1"/>
    </source>
</evidence>
<protein>
    <recommendedName>
        <fullName evidence="1">Peptidase M60 domain-containing protein</fullName>
    </recommendedName>
</protein>
<gene>
    <name evidence="2" type="ORF">MBMO_EB0-35D03.0030</name>
</gene>